<gene>
    <name evidence="2" type="ORF">SAMN05660472_00685</name>
</gene>
<dbReference type="InterPro" id="IPR006674">
    <property type="entry name" value="HD_domain"/>
</dbReference>
<accession>A0A1G8Z0R6</accession>
<keyword evidence="3" id="KW-1185">Reference proteome</keyword>
<proteinExistence type="predicted"/>
<name>A0A1G8Z0R6_9FIRM</name>
<dbReference type="AlphaFoldDB" id="A0A1G8Z0R6"/>
<dbReference type="Pfam" id="PF01966">
    <property type="entry name" value="HD"/>
    <property type="match status" value="1"/>
</dbReference>
<dbReference type="Gene3D" id="1.10.3210.10">
    <property type="entry name" value="Hypothetical protein af1432"/>
    <property type="match status" value="1"/>
</dbReference>
<dbReference type="OrthoDB" id="68032at2"/>
<dbReference type="CDD" id="cd00077">
    <property type="entry name" value="HDc"/>
    <property type="match status" value="1"/>
</dbReference>
<dbReference type="EMBL" id="FNFP01000001">
    <property type="protein sequence ID" value="SDK07905.1"/>
    <property type="molecule type" value="Genomic_DNA"/>
</dbReference>
<reference evidence="2 3" key="1">
    <citation type="submission" date="2016-10" db="EMBL/GenBank/DDBJ databases">
        <authorList>
            <person name="de Groot N.N."/>
        </authorList>
    </citation>
    <scope>NUCLEOTIDE SEQUENCE [LARGE SCALE GENOMIC DNA]</scope>
    <source>
        <strain evidence="2 3">DSM 18346</strain>
    </source>
</reference>
<dbReference type="RefSeq" id="WP_090550283.1">
    <property type="nucleotide sequence ID" value="NZ_FNFP01000001.1"/>
</dbReference>
<evidence type="ECO:0000313" key="3">
    <source>
        <dbReference type="Proteomes" id="UP000198718"/>
    </source>
</evidence>
<protein>
    <submittedName>
        <fullName evidence="2">HD domain-containing protein</fullName>
    </submittedName>
</protein>
<dbReference type="Proteomes" id="UP000198718">
    <property type="component" value="Unassembled WGS sequence"/>
</dbReference>
<feature type="domain" description="HD" evidence="1">
    <location>
        <begin position="46"/>
        <end position="144"/>
    </location>
</feature>
<evidence type="ECO:0000259" key="1">
    <source>
        <dbReference type="Pfam" id="PF01966"/>
    </source>
</evidence>
<sequence>MFYRGKQFFQGLTAKIHERDLDFIEIYLSPEEKELFSQLRKSEQRHSLNVAYGCQEKVPHDRELIQAALLHDIGKIGSNLTLMNKSFVVLAQALKLPHQVLPSFLKKAMYFKNYHAELGYRLLNNLPLSEKVLFLVRNHHKKNDNSIKEMTILQCYDDKY</sequence>
<organism evidence="2 3">
    <name type="scientific">Natronincola ferrireducens</name>
    <dbReference type="NCBI Taxonomy" id="393762"/>
    <lineage>
        <taxon>Bacteria</taxon>
        <taxon>Bacillati</taxon>
        <taxon>Bacillota</taxon>
        <taxon>Clostridia</taxon>
        <taxon>Peptostreptococcales</taxon>
        <taxon>Natronincolaceae</taxon>
        <taxon>Natronincola</taxon>
    </lineage>
</organism>
<dbReference type="STRING" id="393762.SAMN05660472_00685"/>
<dbReference type="SUPFAM" id="SSF109604">
    <property type="entry name" value="HD-domain/PDEase-like"/>
    <property type="match status" value="1"/>
</dbReference>
<dbReference type="InterPro" id="IPR003607">
    <property type="entry name" value="HD/PDEase_dom"/>
</dbReference>
<evidence type="ECO:0000313" key="2">
    <source>
        <dbReference type="EMBL" id="SDK07905.1"/>
    </source>
</evidence>